<keyword evidence="2" id="KW-1185">Reference proteome</keyword>
<dbReference type="VEuPathDB" id="FungiDB:AeMF1_006043"/>
<evidence type="ECO:0000313" key="2">
    <source>
        <dbReference type="Proteomes" id="UP000481153"/>
    </source>
</evidence>
<accession>A0A6G0WAE6</accession>
<reference evidence="1 2" key="1">
    <citation type="submission" date="2019-07" db="EMBL/GenBank/DDBJ databases">
        <title>Genomics analysis of Aphanomyces spp. identifies a new class of oomycete effector associated with host adaptation.</title>
        <authorList>
            <person name="Gaulin E."/>
        </authorList>
    </citation>
    <scope>NUCLEOTIDE SEQUENCE [LARGE SCALE GENOMIC DNA]</scope>
    <source>
        <strain evidence="1 2">ATCC 201684</strain>
    </source>
</reference>
<name>A0A6G0WAE6_9STRA</name>
<proteinExistence type="predicted"/>
<gene>
    <name evidence="1" type="ORF">Ae201684_017797</name>
</gene>
<protein>
    <recommendedName>
        <fullName evidence="3">Dynein heavy chain coiled coil stalk domain-containing protein</fullName>
    </recommendedName>
</protein>
<dbReference type="AlphaFoldDB" id="A0A6G0WAE6"/>
<comment type="caution">
    <text evidence="1">The sequence shown here is derived from an EMBL/GenBank/DDBJ whole genome shotgun (WGS) entry which is preliminary data.</text>
</comment>
<evidence type="ECO:0008006" key="3">
    <source>
        <dbReference type="Google" id="ProtNLM"/>
    </source>
</evidence>
<dbReference type="Proteomes" id="UP000481153">
    <property type="component" value="Unassembled WGS sequence"/>
</dbReference>
<dbReference type="Gene3D" id="1.20.920.60">
    <property type="match status" value="1"/>
</dbReference>
<organism evidence="1 2">
    <name type="scientific">Aphanomyces euteiches</name>
    <dbReference type="NCBI Taxonomy" id="100861"/>
    <lineage>
        <taxon>Eukaryota</taxon>
        <taxon>Sar</taxon>
        <taxon>Stramenopiles</taxon>
        <taxon>Oomycota</taxon>
        <taxon>Saprolegniomycetes</taxon>
        <taxon>Saprolegniales</taxon>
        <taxon>Verrucalvaceae</taxon>
        <taxon>Aphanomyces</taxon>
    </lineage>
</organism>
<evidence type="ECO:0000313" key="1">
    <source>
        <dbReference type="EMBL" id="KAF0723176.1"/>
    </source>
</evidence>
<sequence>MCQPPPALIKVFKGVVLILGYPGPSNPEELKEWWEVGRRKLLPDPSFISMLSKSYDKFEAILTTDIAPIEDVMSLANDPESQPSEIKSWNKAMWAFCLWVRCYIVAYQVKQECITVNQTEDALQAKAIQDKHIAACMECIAVLREAKNAATLDTKDEIPLPVSTNVEEIPPS</sequence>
<dbReference type="EMBL" id="VJMJ01000313">
    <property type="protein sequence ID" value="KAF0723176.1"/>
    <property type="molecule type" value="Genomic_DNA"/>
</dbReference>